<dbReference type="InterPro" id="IPR006094">
    <property type="entry name" value="Oxid_FAD_bind_N"/>
</dbReference>
<keyword evidence="2" id="KW-0285">Flavoprotein</keyword>
<feature type="signal peptide" evidence="5">
    <location>
        <begin position="1"/>
        <end position="18"/>
    </location>
</feature>
<dbReference type="InterPro" id="IPR036318">
    <property type="entry name" value="FAD-bd_PCMH-like_sf"/>
</dbReference>
<dbReference type="PROSITE" id="PS51387">
    <property type="entry name" value="FAD_PCMH"/>
    <property type="match status" value="1"/>
</dbReference>
<keyword evidence="5" id="KW-0732">Signal</keyword>
<feature type="chain" id="PRO_5040915301" description="FAD-binding PCMH-type domain-containing protein" evidence="5">
    <location>
        <begin position="19"/>
        <end position="541"/>
    </location>
</feature>
<evidence type="ECO:0000313" key="7">
    <source>
        <dbReference type="EMBL" id="KAJ4403662.1"/>
    </source>
</evidence>
<evidence type="ECO:0000256" key="3">
    <source>
        <dbReference type="ARBA" id="ARBA00022827"/>
    </source>
</evidence>
<evidence type="ECO:0000313" key="8">
    <source>
        <dbReference type="Proteomes" id="UP001140510"/>
    </source>
</evidence>
<evidence type="ECO:0000256" key="4">
    <source>
        <dbReference type="ARBA" id="ARBA00023002"/>
    </source>
</evidence>
<dbReference type="GO" id="GO:0071949">
    <property type="term" value="F:FAD binding"/>
    <property type="evidence" value="ECO:0007669"/>
    <property type="project" value="InterPro"/>
</dbReference>
<comment type="similarity">
    <text evidence="1">Belongs to the oxygen-dependent FAD-linked oxidoreductase family.</text>
</comment>
<sequence length="541" mass="57768">MKTPALILLALFTGCATALTSGANFELEDVSVTEALEDIGVSVTRLPAPKPNLAAQGEGYTPTSCTLAILYHGDQVLPGNSTAYESFTAAYWSGQQGALNPTCVFRPKKTLDVSAVVLISRLYQCPFAVKGGGHGAWAGVSSIDNGITISLENLNQTLVSADKQTIDIGPGLRWVDIYTAAEEHGLSVVGGRVASVGVAGLTLGGGISHFSNKLGWACDNVESYELVTASGRAINVTANSYPDLYWALRGGGNNFGIVTNFKLAAFPLGQMWGGSRYYLEDQFSGVLDSIYNFAVTESDKDPDAAEFIVIAPSPGIGKVMVSTLNYAKPVANAPVFDDWNKVIPLNGSDTTGFRTMSGMATHLGEGGPPAGTFETFWGITLKMNRGLLDFIVDAFFTEVATIADVEQVLQVMAIQPITKGAMQAMQKSGGNALGFDPENGPYFVLNFNSAWTRAEDEPKFFGVISNVIKAVKAEAQKHGLDNDLIYLNYASEYQDPIGSYGTVNKQRLIDISKKYDPAQVFQYLQPGGFKLVKGAPKSGYL</sequence>
<gene>
    <name evidence="7" type="ORF">N0V91_006362</name>
</gene>
<keyword evidence="8" id="KW-1185">Reference proteome</keyword>
<dbReference type="InterPro" id="IPR016166">
    <property type="entry name" value="FAD-bd_PCMH"/>
</dbReference>
<dbReference type="InterPro" id="IPR050416">
    <property type="entry name" value="FAD-linked_Oxidoreductase"/>
</dbReference>
<dbReference type="InterPro" id="IPR016167">
    <property type="entry name" value="FAD-bd_PCMH_sub1"/>
</dbReference>
<feature type="domain" description="FAD-binding PCMH-type" evidence="6">
    <location>
        <begin position="97"/>
        <end position="268"/>
    </location>
</feature>
<dbReference type="SUPFAM" id="SSF56176">
    <property type="entry name" value="FAD-binding/transporter-associated domain-like"/>
    <property type="match status" value="1"/>
</dbReference>
<dbReference type="PROSITE" id="PS51257">
    <property type="entry name" value="PROKAR_LIPOPROTEIN"/>
    <property type="match status" value="1"/>
</dbReference>
<organism evidence="7 8">
    <name type="scientific">Didymella pomorum</name>
    <dbReference type="NCBI Taxonomy" id="749634"/>
    <lineage>
        <taxon>Eukaryota</taxon>
        <taxon>Fungi</taxon>
        <taxon>Dikarya</taxon>
        <taxon>Ascomycota</taxon>
        <taxon>Pezizomycotina</taxon>
        <taxon>Dothideomycetes</taxon>
        <taxon>Pleosporomycetidae</taxon>
        <taxon>Pleosporales</taxon>
        <taxon>Pleosporineae</taxon>
        <taxon>Didymellaceae</taxon>
        <taxon>Didymella</taxon>
    </lineage>
</organism>
<dbReference type="PANTHER" id="PTHR42973:SF34">
    <property type="entry name" value="FAD BINDING DOMAIN PROTEIN (AFU_ORTHOLOGUE AFUA_3G02770)"/>
    <property type="match status" value="1"/>
</dbReference>
<dbReference type="Proteomes" id="UP001140510">
    <property type="component" value="Unassembled WGS sequence"/>
</dbReference>
<evidence type="ECO:0000256" key="5">
    <source>
        <dbReference type="SAM" id="SignalP"/>
    </source>
</evidence>
<dbReference type="Gene3D" id="3.40.462.20">
    <property type="match status" value="1"/>
</dbReference>
<accession>A0A9W9D7G9</accession>
<dbReference type="OrthoDB" id="2151789at2759"/>
<dbReference type="Pfam" id="PF01565">
    <property type="entry name" value="FAD_binding_4"/>
    <property type="match status" value="1"/>
</dbReference>
<keyword evidence="3" id="KW-0274">FAD</keyword>
<evidence type="ECO:0000259" key="6">
    <source>
        <dbReference type="PROSITE" id="PS51387"/>
    </source>
</evidence>
<dbReference type="Gene3D" id="3.30.43.10">
    <property type="entry name" value="Uridine Diphospho-n-acetylenolpyruvylglucosamine Reductase, domain 2"/>
    <property type="match status" value="1"/>
</dbReference>
<comment type="caution">
    <text evidence="7">The sequence shown here is derived from an EMBL/GenBank/DDBJ whole genome shotgun (WGS) entry which is preliminary data.</text>
</comment>
<keyword evidence="4" id="KW-0560">Oxidoreductase</keyword>
<name>A0A9W9D7G9_9PLEO</name>
<dbReference type="EMBL" id="JAPEVA010000049">
    <property type="protein sequence ID" value="KAJ4403662.1"/>
    <property type="molecule type" value="Genomic_DNA"/>
</dbReference>
<protein>
    <recommendedName>
        <fullName evidence="6">FAD-binding PCMH-type domain-containing protein</fullName>
    </recommendedName>
</protein>
<dbReference type="Gene3D" id="3.30.465.10">
    <property type="match status" value="1"/>
</dbReference>
<dbReference type="PANTHER" id="PTHR42973">
    <property type="entry name" value="BINDING OXIDOREDUCTASE, PUTATIVE (AFU_ORTHOLOGUE AFUA_1G17690)-RELATED"/>
    <property type="match status" value="1"/>
</dbReference>
<dbReference type="AlphaFoldDB" id="A0A9W9D7G9"/>
<dbReference type="InterPro" id="IPR016169">
    <property type="entry name" value="FAD-bd_PCMH_sub2"/>
</dbReference>
<reference evidence="7" key="1">
    <citation type="submission" date="2022-10" db="EMBL/GenBank/DDBJ databases">
        <title>Tapping the CABI collections for fungal endophytes: first genome assemblies for Collariella, Neodidymelliopsis, Ascochyta clinopodiicola, Didymella pomorum, Didymosphaeria variabile, Neocosmospora piperis and Neocucurbitaria cava.</title>
        <authorList>
            <person name="Hill R."/>
        </authorList>
    </citation>
    <scope>NUCLEOTIDE SEQUENCE</scope>
    <source>
        <strain evidence="7">IMI 355091</strain>
    </source>
</reference>
<proteinExistence type="inferred from homology"/>
<dbReference type="GO" id="GO:0016491">
    <property type="term" value="F:oxidoreductase activity"/>
    <property type="evidence" value="ECO:0007669"/>
    <property type="project" value="UniProtKB-KW"/>
</dbReference>
<evidence type="ECO:0000256" key="2">
    <source>
        <dbReference type="ARBA" id="ARBA00022630"/>
    </source>
</evidence>
<evidence type="ECO:0000256" key="1">
    <source>
        <dbReference type="ARBA" id="ARBA00005466"/>
    </source>
</evidence>